<protein>
    <submittedName>
        <fullName evidence="3">Integrase</fullName>
    </submittedName>
</protein>
<dbReference type="EMBL" id="SCLX01000018">
    <property type="protein sequence ID" value="RXF58027.1"/>
    <property type="molecule type" value="Genomic_DNA"/>
</dbReference>
<evidence type="ECO:0000313" key="3">
    <source>
        <dbReference type="EMBL" id="RXF57860.1"/>
    </source>
</evidence>
<reference evidence="3 5" key="1">
    <citation type="submission" date="2019-01" db="EMBL/GenBank/DDBJ databases">
        <title>The genome sequence of Lactobacillus crispatus L49.</title>
        <authorList>
            <person name="Zhong J."/>
            <person name="Zhang J."/>
        </authorList>
    </citation>
    <scope>NUCLEOTIDE SEQUENCE [LARGE SCALE GENOMIC DNA]</scope>
    <source>
        <strain evidence="3 5">L49</strain>
    </source>
</reference>
<sequence length="39" mass="4636">MKDKSAAYVQQATDAINRKHRRILQYHTAEELFKQYVPS</sequence>
<accession>A0A4Q0LPW7</accession>
<comment type="caution">
    <text evidence="3">The sequence shown here is derived from an EMBL/GenBank/DDBJ whole genome shotgun (WGS) entry which is preliminary data.</text>
</comment>
<dbReference type="Proteomes" id="UP000289808">
    <property type="component" value="Unassembled WGS sequence"/>
</dbReference>
<organism evidence="3 5">
    <name type="scientific">Lactobacillus crispatus</name>
    <dbReference type="NCBI Taxonomy" id="47770"/>
    <lineage>
        <taxon>Bacteria</taxon>
        <taxon>Bacillati</taxon>
        <taxon>Bacillota</taxon>
        <taxon>Bacilli</taxon>
        <taxon>Lactobacillales</taxon>
        <taxon>Lactobacillaceae</taxon>
        <taxon>Lactobacillus</taxon>
    </lineage>
</organism>
<evidence type="ECO:0000313" key="4">
    <source>
        <dbReference type="EMBL" id="RXF58027.1"/>
    </source>
</evidence>
<dbReference type="EMBL" id="SCLX01000141">
    <property type="protein sequence ID" value="RXF53794.1"/>
    <property type="molecule type" value="Genomic_DNA"/>
</dbReference>
<gene>
    <name evidence="4" type="ORF">ERD32_04380</name>
    <name evidence="3" type="ORF">ERD32_05290</name>
    <name evidence="2" type="ORF">ERD32_10510</name>
    <name evidence="1" type="ORF">ERD32_12275</name>
</gene>
<dbReference type="AlphaFoldDB" id="A0A4Q0LPW7"/>
<dbReference type="EMBL" id="SCLX01000023">
    <property type="protein sequence ID" value="RXF57860.1"/>
    <property type="molecule type" value="Genomic_DNA"/>
</dbReference>
<dbReference type="EMBL" id="SCLX01000087">
    <property type="protein sequence ID" value="RXF55281.1"/>
    <property type="molecule type" value="Genomic_DNA"/>
</dbReference>
<evidence type="ECO:0000313" key="2">
    <source>
        <dbReference type="EMBL" id="RXF55281.1"/>
    </source>
</evidence>
<evidence type="ECO:0000313" key="1">
    <source>
        <dbReference type="EMBL" id="RXF53794.1"/>
    </source>
</evidence>
<name>A0A4Q0LPW7_9LACO</name>
<evidence type="ECO:0000313" key="5">
    <source>
        <dbReference type="Proteomes" id="UP000289808"/>
    </source>
</evidence>
<proteinExistence type="predicted"/>